<evidence type="ECO:0000313" key="2">
    <source>
        <dbReference type="EMBL" id="EMD82637.1"/>
    </source>
</evidence>
<protein>
    <recommendedName>
        <fullName evidence="1">Polysaccharide pyruvyl transferase domain-containing protein</fullName>
    </recommendedName>
</protein>
<dbReference type="PANTHER" id="PTHR36836">
    <property type="entry name" value="COLANIC ACID BIOSYNTHESIS PROTEIN WCAK"/>
    <property type="match status" value="1"/>
</dbReference>
<gene>
    <name evidence="2" type="ORF">C725_2024</name>
</gene>
<dbReference type="Proteomes" id="UP000011717">
    <property type="component" value="Unassembled WGS sequence"/>
</dbReference>
<dbReference type="InterPro" id="IPR007345">
    <property type="entry name" value="Polysacch_pyruvyl_Trfase"/>
</dbReference>
<dbReference type="RefSeq" id="WP_008602500.1">
    <property type="nucleotide sequence ID" value="NZ_AMRV01000006.1"/>
</dbReference>
<reference evidence="2 3" key="1">
    <citation type="journal article" date="2013" name="Genome Announc.">
        <title>Draft Genome Sequence of Strain JLT2015T, Belonging to the Family Sphingomonadaceae of the Alphaproteobacteria.</title>
        <authorList>
            <person name="Tang K."/>
            <person name="Liu K."/>
            <person name="Li S."/>
            <person name="Jiao N."/>
        </authorList>
    </citation>
    <scope>NUCLEOTIDE SEQUENCE [LARGE SCALE GENOMIC DNA]</scope>
    <source>
        <strain evidence="2 3">JLT2015</strain>
    </source>
</reference>
<evidence type="ECO:0000313" key="3">
    <source>
        <dbReference type="Proteomes" id="UP000011717"/>
    </source>
</evidence>
<dbReference type="Pfam" id="PF04230">
    <property type="entry name" value="PS_pyruv_trans"/>
    <property type="match status" value="1"/>
</dbReference>
<dbReference type="AlphaFoldDB" id="M2U3M5"/>
<comment type="caution">
    <text evidence="2">The sequence shown here is derived from an EMBL/GenBank/DDBJ whole genome shotgun (WGS) entry which is preliminary data.</text>
</comment>
<dbReference type="PANTHER" id="PTHR36836:SF1">
    <property type="entry name" value="COLANIC ACID BIOSYNTHESIS PROTEIN WCAK"/>
    <property type="match status" value="1"/>
</dbReference>
<dbReference type="PATRIC" id="fig|1234595.3.peg.2025"/>
<name>M2U3M5_9SPHN</name>
<evidence type="ECO:0000259" key="1">
    <source>
        <dbReference type="Pfam" id="PF04230"/>
    </source>
</evidence>
<sequence length="402" mass="42487">MLNIAKRAVGSALQASARIGAGPRRKLAIFVPASAGSLGDQALVDSAAALAAEMGYRPLLVRLGGWAPIEVRTPSDHLELRSYGLAGALAMRRIVRESEHAVIIGADTVDGVYGHAKVEYWGEVMGRLAKAGLGTRFAGFSVSETPHAQLLKQVAALTDTGFYLRDAVSLERFERATGRSGVLTADFAFGLRPEITSPAGRAGSKWLEAERGRGQSVMGFNISSHVAESAGDTLLPALSTDLGGWLLDHPDYSCLLIPHDVRGEGQGDIGLLASLMASLPDEAAARCHLLGSSLAAWDVKALCADLDFLFTGRMHVAIAALGGGTPSAAAAYQGKFEGLYQHFGLDAQPLCLSPARMSEKGALRPVLDMLAAEAPELRNRVTTALPQIRVLTSRNLAFVPRQ</sequence>
<dbReference type="OrthoDB" id="1814359at2"/>
<organism evidence="2 3">
    <name type="scientific">Pacificimonas flava</name>
    <dbReference type="NCBI Taxonomy" id="1234595"/>
    <lineage>
        <taxon>Bacteria</taxon>
        <taxon>Pseudomonadati</taxon>
        <taxon>Pseudomonadota</taxon>
        <taxon>Alphaproteobacteria</taxon>
        <taxon>Sphingomonadales</taxon>
        <taxon>Sphingosinicellaceae</taxon>
        <taxon>Pacificimonas</taxon>
    </lineage>
</organism>
<dbReference type="EMBL" id="AMRV01000006">
    <property type="protein sequence ID" value="EMD82637.1"/>
    <property type="molecule type" value="Genomic_DNA"/>
</dbReference>
<feature type="domain" description="Polysaccharide pyruvyl transferase" evidence="1">
    <location>
        <begin position="38"/>
        <end position="332"/>
    </location>
</feature>
<accession>M2U3M5</accession>
<proteinExistence type="predicted"/>
<keyword evidence="3" id="KW-1185">Reference proteome</keyword>